<comment type="caution">
    <text evidence="1">The sequence shown here is derived from an EMBL/GenBank/DDBJ whole genome shotgun (WGS) entry which is preliminary data.</text>
</comment>
<sequence>KYYDKLTVAGHGQGLKVKQTGEMGKGIFAERDFQEDELVLQDRMLVGAQHFSNKGDSFVCNFCFCYIGSIELQIGRRLFLRSINKENGDGLHHQHSLQCSDKKTKMGLHIPEELVESLLNGKLSLPYSEKFPLPSVTNCIGGCSDEHYCSTSCAEAAWETFHSILCTGERSLCKNKAGLLDFKQHADETNDIFHVVAQVISTVILKSRKAKKNPQFSWSEVLNIWEPFAMGYKRLWWDCVALPDDIDPIEEPQFRKEIKELAWTSLQLLKGAIFEDESAPLFSLQVYGNIIGMFELNNLDLVVASPVEDYFIYIDDLPHSEKTEAEQMTRPLLEALGDDYATCCE</sequence>
<dbReference type="EMBL" id="JAHRHJ020000004">
    <property type="protein sequence ID" value="KAH9318680.1"/>
    <property type="molecule type" value="Genomic_DNA"/>
</dbReference>
<protein>
    <recommendedName>
        <fullName evidence="3">MYND-type domain-containing protein</fullName>
    </recommendedName>
</protein>
<dbReference type="Proteomes" id="UP000824469">
    <property type="component" value="Unassembled WGS sequence"/>
</dbReference>
<evidence type="ECO:0000313" key="2">
    <source>
        <dbReference type="Proteomes" id="UP000824469"/>
    </source>
</evidence>
<gene>
    <name evidence="1" type="ORF">KI387_020449</name>
</gene>
<keyword evidence="2" id="KW-1185">Reference proteome</keyword>
<organism evidence="1 2">
    <name type="scientific">Taxus chinensis</name>
    <name type="common">Chinese yew</name>
    <name type="synonym">Taxus wallichiana var. chinensis</name>
    <dbReference type="NCBI Taxonomy" id="29808"/>
    <lineage>
        <taxon>Eukaryota</taxon>
        <taxon>Viridiplantae</taxon>
        <taxon>Streptophyta</taxon>
        <taxon>Embryophyta</taxon>
        <taxon>Tracheophyta</taxon>
        <taxon>Spermatophyta</taxon>
        <taxon>Pinopsida</taxon>
        <taxon>Pinidae</taxon>
        <taxon>Conifers II</taxon>
        <taxon>Cupressales</taxon>
        <taxon>Taxaceae</taxon>
        <taxon>Taxus</taxon>
    </lineage>
</organism>
<dbReference type="PANTHER" id="PTHR47436">
    <property type="entry name" value="HISTONE-LYSINE N-METHYLTRANSFERASE ATXR2"/>
    <property type="match status" value="1"/>
</dbReference>
<evidence type="ECO:0008006" key="3">
    <source>
        <dbReference type="Google" id="ProtNLM"/>
    </source>
</evidence>
<dbReference type="GO" id="GO:0008270">
    <property type="term" value="F:zinc ion binding"/>
    <property type="evidence" value="ECO:0007669"/>
    <property type="project" value="UniProtKB-KW"/>
</dbReference>
<name>A0AA38LED8_TAXCH</name>
<accession>A0AA38LED8</accession>
<evidence type="ECO:0000313" key="1">
    <source>
        <dbReference type="EMBL" id="KAH9318680.1"/>
    </source>
</evidence>
<dbReference type="GO" id="GO:0008168">
    <property type="term" value="F:methyltransferase activity"/>
    <property type="evidence" value="ECO:0007669"/>
    <property type="project" value="InterPro"/>
</dbReference>
<dbReference type="PANTHER" id="PTHR47436:SF1">
    <property type="entry name" value="SET DOMAIN-CONTAINING PROTEIN"/>
    <property type="match status" value="1"/>
</dbReference>
<dbReference type="AlphaFoldDB" id="A0AA38LED8"/>
<feature type="non-terminal residue" evidence="1">
    <location>
        <position position="1"/>
    </location>
</feature>
<proteinExistence type="predicted"/>
<dbReference type="OMA" id="ENCFVPL"/>
<feature type="non-terminal residue" evidence="1">
    <location>
        <position position="345"/>
    </location>
</feature>
<reference evidence="1 2" key="1">
    <citation type="journal article" date="2021" name="Nat. Plants">
        <title>The Taxus genome provides insights into paclitaxel biosynthesis.</title>
        <authorList>
            <person name="Xiong X."/>
            <person name="Gou J."/>
            <person name="Liao Q."/>
            <person name="Li Y."/>
            <person name="Zhou Q."/>
            <person name="Bi G."/>
            <person name="Li C."/>
            <person name="Du R."/>
            <person name="Wang X."/>
            <person name="Sun T."/>
            <person name="Guo L."/>
            <person name="Liang H."/>
            <person name="Lu P."/>
            <person name="Wu Y."/>
            <person name="Zhang Z."/>
            <person name="Ro D.K."/>
            <person name="Shang Y."/>
            <person name="Huang S."/>
            <person name="Yan J."/>
        </authorList>
    </citation>
    <scope>NUCLEOTIDE SEQUENCE [LARGE SCALE GENOMIC DNA]</scope>
    <source>
        <strain evidence="1">Ta-2019</strain>
    </source>
</reference>
<dbReference type="InterPro" id="IPR044237">
    <property type="entry name" value="ATXR2-like"/>
</dbReference>